<dbReference type="InParanoid" id="A0A7I4EVH6"/>
<dbReference type="AlphaFoldDB" id="A0A7I4EVH6"/>
<accession>A0A7I4EVH6</accession>
<reference evidence="1 2" key="1">
    <citation type="journal article" date="2008" name="Science">
        <title>The Physcomitrella genome reveals evolutionary insights into the conquest of land by plants.</title>
        <authorList>
            <person name="Rensing S."/>
            <person name="Lang D."/>
            <person name="Zimmer A."/>
            <person name="Terry A."/>
            <person name="Salamov A."/>
            <person name="Shapiro H."/>
            <person name="Nishiyama T."/>
            <person name="Perroud P.-F."/>
            <person name="Lindquist E."/>
            <person name="Kamisugi Y."/>
            <person name="Tanahashi T."/>
            <person name="Sakakibara K."/>
            <person name="Fujita T."/>
            <person name="Oishi K."/>
            <person name="Shin-I T."/>
            <person name="Kuroki Y."/>
            <person name="Toyoda A."/>
            <person name="Suzuki Y."/>
            <person name="Hashimoto A."/>
            <person name="Yamaguchi K."/>
            <person name="Sugano A."/>
            <person name="Kohara Y."/>
            <person name="Fujiyama A."/>
            <person name="Anterola A."/>
            <person name="Aoki S."/>
            <person name="Ashton N."/>
            <person name="Barbazuk W.B."/>
            <person name="Barker E."/>
            <person name="Bennetzen J."/>
            <person name="Bezanilla M."/>
            <person name="Blankenship R."/>
            <person name="Cho S.H."/>
            <person name="Dutcher S."/>
            <person name="Estelle M."/>
            <person name="Fawcett J.A."/>
            <person name="Gundlach H."/>
            <person name="Hanada K."/>
            <person name="Heyl A."/>
            <person name="Hicks K.A."/>
            <person name="Hugh J."/>
            <person name="Lohr M."/>
            <person name="Mayer K."/>
            <person name="Melkozernov A."/>
            <person name="Murata T."/>
            <person name="Nelson D."/>
            <person name="Pils B."/>
            <person name="Prigge M."/>
            <person name="Reiss B."/>
            <person name="Renner T."/>
            <person name="Rombauts S."/>
            <person name="Rushton P."/>
            <person name="Sanderfoot A."/>
            <person name="Schween G."/>
            <person name="Shiu S.-H."/>
            <person name="Stueber K."/>
            <person name="Theodoulou F.L."/>
            <person name="Tu H."/>
            <person name="Van de Peer Y."/>
            <person name="Verrier P.J."/>
            <person name="Waters E."/>
            <person name="Wood A."/>
            <person name="Yang L."/>
            <person name="Cove D."/>
            <person name="Cuming A."/>
            <person name="Hasebe M."/>
            <person name="Lucas S."/>
            <person name="Mishler D.B."/>
            <person name="Reski R."/>
            <person name="Grigoriev I."/>
            <person name="Quatrano R.S."/>
            <person name="Boore J.L."/>
        </authorList>
    </citation>
    <scope>NUCLEOTIDE SEQUENCE [LARGE SCALE GENOMIC DNA]</scope>
    <source>
        <strain evidence="1 2">cv. Gransden 2004</strain>
    </source>
</reference>
<reference evidence="1 2" key="2">
    <citation type="journal article" date="2018" name="Plant J.">
        <title>The Physcomitrella patens chromosome-scale assembly reveals moss genome structure and evolution.</title>
        <authorList>
            <person name="Lang D."/>
            <person name="Ullrich K.K."/>
            <person name="Murat F."/>
            <person name="Fuchs J."/>
            <person name="Jenkins J."/>
            <person name="Haas F.B."/>
            <person name="Piednoel M."/>
            <person name="Gundlach H."/>
            <person name="Van Bel M."/>
            <person name="Meyberg R."/>
            <person name="Vives C."/>
            <person name="Morata J."/>
            <person name="Symeonidi A."/>
            <person name="Hiss M."/>
            <person name="Muchero W."/>
            <person name="Kamisugi Y."/>
            <person name="Saleh O."/>
            <person name="Blanc G."/>
            <person name="Decker E.L."/>
            <person name="van Gessel N."/>
            <person name="Grimwood J."/>
            <person name="Hayes R.D."/>
            <person name="Graham S.W."/>
            <person name="Gunter L.E."/>
            <person name="McDaniel S.F."/>
            <person name="Hoernstein S.N.W."/>
            <person name="Larsson A."/>
            <person name="Li F.W."/>
            <person name="Perroud P.F."/>
            <person name="Phillips J."/>
            <person name="Ranjan P."/>
            <person name="Rokshar D.S."/>
            <person name="Rothfels C.J."/>
            <person name="Schneider L."/>
            <person name="Shu S."/>
            <person name="Stevenson D.W."/>
            <person name="Thummler F."/>
            <person name="Tillich M."/>
            <person name="Villarreal Aguilar J.C."/>
            <person name="Widiez T."/>
            <person name="Wong G.K."/>
            <person name="Wymore A."/>
            <person name="Zhang Y."/>
            <person name="Zimmer A.D."/>
            <person name="Quatrano R.S."/>
            <person name="Mayer K.F.X."/>
            <person name="Goodstein D."/>
            <person name="Casacuberta J.M."/>
            <person name="Vandepoele K."/>
            <person name="Reski R."/>
            <person name="Cuming A.C."/>
            <person name="Tuskan G.A."/>
            <person name="Maumus F."/>
            <person name="Salse J."/>
            <person name="Schmutz J."/>
            <person name="Rensing S.A."/>
        </authorList>
    </citation>
    <scope>NUCLEOTIDE SEQUENCE [LARGE SCALE GENOMIC DNA]</scope>
    <source>
        <strain evidence="1 2">cv. Gransden 2004</strain>
    </source>
</reference>
<protein>
    <submittedName>
        <fullName evidence="1">Uncharacterized protein</fullName>
    </submittedName>
</protein>
<dbReference type="Proteomes" id="UP000006727">
    <property type="component" value="Chromosome 5"/>
</dbReference>
<dbReference type="Gramene" id="Pp3c5_5590V3.2">
    <property type="protein sequence ID" value="PAC:32953959.CDS.1"/>
    <property type="gene ID" value="Pp3c5_5590"/>
</dbReference>
<reference evidence="1" key="3">
    <citation type="submission" date="2020-12" db="UniProtKB">
        <authorList>
            <consortium name="EnsemblPlants"/>
        </authorList>
    </citation>
    <scope>IDENTIFICATION</scope>
</reference>
<evidence type="ECO:0000313" key="1">
    <source>
        <dbReference type="EnsemblPlants" id="PAC:32953959.CDS.1"/>
    </source>
</evidence>
<dbReference type="EMBL" id="ABEU02000005">
    <property type="status" value="NOT_ANNOTATED_CDS"/>
    <property type="molecule type" value="Genomic_DNA"/>
</dbReference>
<dbReference type="EnsemblPlants" id="Pp3c5_5590V3.2">
    <property type="protein sequence ID" value="PAC:32953959.CDS.1"/>
    <property type="gene ID" value="Pp3c5_5590"/>
</dbReference>
<sequence length="128" mass="14790">MQLSPSHLQFCPTLDVSWFKIERWLSPTSRRHFNRSREHRPVIEAASLYSSSGLTPYTRYVFEKRCSIGRRQGITRTVYANGIYVHFERLSHTAAGVITVVHGHASREKVSHKEDEFLVTEQTTVICL</sequence>
<evidence type="ECO:0000313" key="2">
    <source>
        <dbReference type="Proteomes" id="UP000006727"/>
    </source>
</evidence>
<keyword evidence="2" id="KW-1185">Reference proteome</keyword>
<organism evidence="1 2">
    <name type="scientific">Physcomitrium patens</name>
    <name type="common">Spreading-leaved earth moss</name>
    <name type="synonym">Physcomitrella patens</name>
    <dbReference type="NCBI Taxonomy" id="3218"/>
    <lineage>
        <taxon>Eukaryota</taxon>
        <taxon>Viridiplantae</taxon>
        <taxon>Streptophyta</taxon>
        <taxon>Embryophyta</taxon>
        <taxon>Bryophyta</taxon>
        <taxon>Bryophytina</taxon>
        <taxon>Bryopsida</taxon>
        <taxon>Funariidae</taxon>
        <taxon>Funariales</taxon>
        <taxon>Funariaceae</taxon>
        <taxon>Physcomitrium</taxon>
    </lineage>
</organism>
<proteinExistence type="predicted"/>
<name>A0A7I4EVH6_PHYPA</name>